<evidence type="ECO:0000313" key="4">
    <source>
        <dbReference type="EMBL" id="KKL54254.1"/>
    </source>
</evidence>
<dbReference type="AlphaFoldDB" id="A0A0F9CYA7"/>
<dbReference type="PANTHER" id="PTHR42646">
    <property type="entry name" value="FLAP ENDONUCLEASE XNI"/>
    <property type="match status" value="1"/>
</dbReference>
<dbReference type="InterPro" id="IPR038969">
    <property type="entry name" value="FEN"/>
</dbReference>
<name>A0A0F9CYA7_9ZZZZ</name>
<dbReference type="Pfam" id="PF02739">
    <property type="entry name" value="5_3_exonuc_N"/>
    <property type="match status" value="1"/>
</dbReference>
<comment type="caution">
    <text evidence="4">The sequence shown here is derived from an EMBL/GenBank/DDBJ whole genome shotgun (WGS) entry which is preliminary data.</text>
</comment>
<proteinExistence type="predicted"/>
<dbReference type="SMART" id="SM00475">
    <property type="entry name" value="53EXOc"/>
    <property type="match status" value="1"/>
</dbReference>
<dbReference type="InterPro" id="IPR002421">
    <property type="entry name" value="5-3_exonuclease"/>
</dbReference>
<dbReference type="GO" id="GO:0008409">
    <property type="term" value="F:5'-3' exonuclease activity"/>
    <property type="evidence" value="ECO:0007669"/>
    <property type="project" value="InterPro"/>
</dbReference>
<organism evidence="4">
    <name type="scientific">marine sediment metagenome</name>
    <dbReference type="NCBI Taxonomy" id="412755"/>
    <lineage>
        <taxon>unclassified sequences</taxon>
        <taxon>metagenomes</taxon>
        <taxon>ecological metagenomes</taxon>
    </lineage>
</organism>
<dbReference type="InterPro" id="IPR029060">
    <property type="entry name" value="PIN-like_dom_sf"/>
</dbReference>
<gene>
    <name evidence="4" type="ORF">LCGC14_2267260</name>
</gene>
<dbReference type="EMBL" id="LAZR01031264">
    <property type="protein sequence ID" value="KKL54254.1"/>
    <property type="molecule type" value="Genomic_DNA"/>
</dbReference>
<dbReference type="SUPFAM" id="SSF88723">
    <property type="entry name" value="PIN domain-like"/>
    <property type="match status" value="1"/>
</dbReference>
<dbReference type="GO" id="GO:0017108">
    <property type="term" value="F:5'-flap endonuclease activity"/>
    <property type="evidence" value="ECO:0007669"/>
    <property type="project" value="InterPro"/>
</dbReference>
<sequence>MVKGNQVKKPVMLLFDFMNLFYRSLHVNKELYFANEFTGALYGVAMQIAATLNVVRPKIAIVCKDTKPYFRTNDYPEFKANRKRSQDSVSQKMISGSLKQCDELFQLIGLPVLQAVGMEADDLIAAQVKLNNPDWKIVVASNDSDLYQLFTVPDFRLYKGKQKGFYAKGDFMEDYDGLSPKDWIEVIALTGGHNSLP</sequence>
<feature type="domain" description="5'-3' exonuclease" evidence="3">
    <location>
        <begin position="8"/>
        <end position="197"/>
    </location>
</feature>
<keyword evidence="1" id="KW-0540">Nuclease</keyword>
<dbReference type="GO" id="GO:0003677">
    <property type="term" value="F:DNA binding"/>
    <property type="evidence" value="ECO:0007669"/>
    <property type="project" value="InterPro"/>
</dbReference>
<dbReference type="PANTHER" id="PTHR42646:SF2">
    <property type="entry name" value="5'-3' EXONUCLEASE FAMILY PROTEIN"/>
    <property type="match status" value="1"/>
</dbReference>
<reference evidence="4" key="1">
    <citation type="journal article" date="2015" name="Nature">
        <title>Complex archaea that bridge the gap between prokaryotes and eukaryotes.</title>
        <authorList>
            <person name="Spang A."/>
            <person name="Saw J.H."/>
            <person name="Jorgensen S.L."/>
            <person name="Zaremba-Niedzwiedzka K."/>
            <person name="Martijn J."/>
            <person name="Lind A.E."/>
            <person name="van Eijk R."/>
            <person name="Schleper C."/>
            <person name="Guy L."/>
            <person name="Ettema T.J."/>
        </authorList>
    </citation>
    <scope>NUCLEOTIDE SEQUENCE</scope>
</reference>
<keyword evidence="2" id="KW-0378">Hydrolase</keyword>
<evidence type="ECO:0000256" key="1">
    <source>
        <dbReference type="ARBA" id="ARBA00022722"/>
    </source>
</evidence>
<evidence type="ECO:0000256" key="2">
    <source>
        <dbReference type="ARBA" id="ARBA00022801"/>
    </source>
</evidence>
<dbReference type="Gene3D" id="3.40.50.1010">
    <property type="entry name" value="5'-nuclease"/>
    <property type="match status" value="1"/>
</dbReference>
<accession>A0A0F9CYA7</accession>
<protein>
    <recommendedName>
        <fullName evidence="3">5'-3' exonuclease domain-containing protein</fullName>
    </recommendedName>
</protein>
<feature type="non-terminal residue" evidence="4">
    <location>
        <position position="197"/>
    </location>
</feature>
<dbReference type="GO" id="GO:0033567">
    <property type="term" value="P:DNA replication, Okazaki fragment processing"/>
    <property type="evidence" value="ECO:0007669"/>
    <property type="project" value="InterPro"/>
</dbReference>
<dbReference type="InterPro" id="IPR020046">
    <property type="entry name" value="5-3_exonucl_a-hlix_arch_N"/>
</dbReference>
<evidence type="ECO:0000259" key="3">
    <source>
        <dbReference type="SMART" id="SM00475"/>
    </source>
</evidence>